<name>A0A7W6IE56_9HYPH</name>
<organism evidence="1 2">
    <name type="scientific">Microvirga flocculans</name>
    <dbReference type="NCBI Taxonomy" id="217168"/>
    <lineage>
        <taxon>Bacteria</taxon>
        <taxon>Pseudomonadati</taxon>
        <taxon>Pseudomonadota</taxon>
        <taxon>Alphaproteobacteria</taxon>
        <taxon>Hyphomicrobiales</taxon>
        <taxon>Methylobacteriaceae</taxon>
        <taxon>Microvirga</taxon>
    </lineage>
</organism>
<dbReference type="EMBL" id="JACIDC010000004">
    <property type="protein sequence ID" value="MBB4039817.1"/>
    <property type="molecule type" value="Genomic_DNA"/>
</dbReference>
<keyword evidence="2" id="KW-1185">Reference proteome</keyword>
<comment type="caution">
    <text evidence="1">The sequence shown here is derived from an EMBL/GenBank/DDBJ whole genome shotgun (WGS) entry which is preliminary data.</text>
</comment>
<dbReference type="RefSeq" id="WP_027315583.1">
    <property type="nucleotide sequence ID" value="NZ_JACIDC010000004.1"/>
</dbReference>
<dbReference type="InterPro" id="IPR031009">
    <property type="entry name" value="Tcm_partner"/>
</dbReference>
<reference evidence="1 2" key="1">
    <citation type="submission" date="2020-08" db="EMBL/GenBank/DDBJ databases">
        <title>Genomic Encyclopedia of Type Strains, Phase IV (KMG-IV): sequencing the most valuable type-strain genomes for metagenomic binning, comparative biology and taxonomic classification.</title>
        <authorList>
            <person name="Goeker M."/>
        </authorList>
    </citation>
    <scope>NUCLEOTIDE SEQUENCE [LARGE SCALE GENOMIC DNA]</scope>
    <source>
        <strain evidence="1 2">DSM 15743</strain>
    </source>
</reference>
<proteinExistence type="predicted"/>
<protein>
    <submittedName>
        <fullName evidence="1">Three-Cys-motif partner protein</fullName>
    </submittedName>
</protein>
<dbReference type="AlphaFoldDB" id="A0A7W6IE56"/>
<gene>
    <name evidence="1" type="ORF">GGR34_001464</name>
</gene>
<sequence>MVGKNYEWADGAVLEDHSHRKHKILREYVFQYMDVRCRLPQQERFRLAIVDGFAGGGRYQCGTPGSPLIFIEELKRATEAVNTRRAVQGLGTIEIECLLILNDASRDAIELLKTHVGPMQAEVARTLPKLHLEIQYLNDPFEGAYPKIKALLAQGRYHNVLFNLDQCGHSHVDRDTILDIMRTYQAAEIFYTFVITSLLAFLKKANPKQLRSQLEHVGLRDTDLDALDGVMSRKEWLGAAERIVFDAFRLCAPFVSPFSINNPDGWRYWLIHFANRTRARQVYNDILHNNSSAQAHFGRSGLNMLSYDPSHDDGRLYLFDVSGRSAAKTQLLEDIPRLVMESGDVMSVEDFYRSIYNITPAHTDDVHSAIIENPDIEVITPAGGERRKANTIPPADVIKIKTQRSFFPVFLSASKSRSQTV</sequence>
<accession>A0A7W6IE56</accession>
<dbReference type="NCBIfam" id="TIGR04474">
    <property type="entry name" value="tcm_partner"/>
    <property type="match status" value="1"/>
</dbReference>
<dbReference type="Proteomes" id="UP000519439">
    <property type="component" value="Unassembled WGS sequence"/>
</dbReference>
<evidence type="ECO:0000313" key="1">
    <source>
        <dbReference type="EMBL" id="MBB4039817.1"/>
    </source>
</evidence>
<evidence type="ECO:0000313" key="2">
    <source>
        <dbReference type="Proteomes" id="UP000519439"/>
    </source>
</evidence>